<gene>
    <name evidence="1" type="ORF">AUJ73_03010</name>
</gene>
<organism evidence="1 2">
    <name type="scientific">Candidatus Gottesmanbacteria bacterium CG1_02_37_22</name>
    <dbReference type="NCBI Taxonomy" id="1805209"/>
    <lineage>
        <taxon>Bacteria</taxon>
        <taxon>Candidatus Gottesmaniibacteriota</taxon>
    </lineage>
</organism>
<proteinExistence type="predicted"/>
<evidence type="ECO:0000313" key="2">
    <source>
        <dbReference type="Proteomes" id="UP000183120"/>
    </source>
</evidence>
<reference evidence="1 2" key="1">
    <citation type="journal article" date="2016" name="Environ. Microbiol.">
        <title>Genomic resolution of a cold subsurface aquifer community provides metabolic insights for novel microbes adapted to high CO concentrations.</title>
        <authorList>
            <person name="Probst A.J."/>
            <person name="Castelle C.J."/>
            <person name="Singh A."/>
            <person name="Brown C.T."/>
            <person name="Anantharaman K."/>
            <person name="Sharon I."/>
            <person name="Hug L.A."/>
            <person name="Burstein D."/>
            <person name="Emerson J.B."/>
            <person name="Thomas B.C."/>
            <person name="Banfield J.F."/>
        </authorList>
    </citation>
    <scope>NUCLEOTIDE SEQUENCE [LARGE SCALE GENOMIC DNA]</scope>
    <source>
        <strain evidence="1">CG1_02_37_22</strain>
    </source>
</reference>
<dbReference type="EMBL" id="MNUY01000046">
    <property type="protein sequence ID" value="OIO13958.1"/>
    <property type="molecule type" value="Genomic_DNA"/>
</dbReference>
<name>A0A1J4TU14_9BACT</name>
<evidence type="ECO:0000313" key="1">
    <source>
        <dbReference type="EMBL" id="OIO13958.1"/>
    </source>
</evidence>
<sequence length="112" mass="12855">MSIRLHGRRDKFMTNENEKINLAERMKAITTGFSQEEEVGFFLGMQKGVMARRNDLHSKVPGSRTLGGRMLGALISRMEEDFQPLLEEQRGRSQFDAAIWLMHQVETSIKEA</sequence>
<dbReference type="Proteomes" id="UP000183120">
    <property type="component" value="Unassembled WGS sequence"/>
</dbReference>
<dbReference type="AlphaFoldDB" id="A0A1J4TU14"/>
<protein>
    <submittedName>
        <fullName evidence="1">Uncharacterized protein</fullName>
    </submittedName>
</protein>
<accession>A0A1J4TU14</accession>
<comment type="caution">
    <text evidence="1">The sequence shown here is derived from an EMBL/GenBank/DDBJ whole genome shotgun (WGS) entry which is preliminary data.</text>
</comment>